<dbReference type="Proteomes" id="UP000193040">
    <property type="component" value="Unassembled WGS sequence"/>
</dbReference>
<protein>
    <recommendedName>
        <fullName evidence="4">EfeO-type cupredoxin-like domain-containing protein</fullName>
    </recommendedName>
</protein>
<proteinExistence type="predicted"/>
<evidence type="ECO:0000313" key="3">
    <source>
        <dbReference type="Proteomes" id="UP000193040"/>
    </source>
</evidence>
<dbReference type="RefSeq" id="WP_084952442.1">
    <property type="nucleotide sequence ID" value="NZ_MZZM01000025.1"/>
</dbReference>
<name>A0A1X0XYC0_MYCSI</name>
<reference evidence="2 3" key="1">
    <citation type="submission" date="2017-03" db="EMBL/GenBank/DDBJ databases">
        <title>Genomic insights into Mycobacterium simiae human colonization.</title>
        <authorList>
            <person name="Steffani J.L."/>
            <person name="Brunck M.E."/>
            <person name="Cruz E."/>
            <person name="Montiel R."/>
            <person name="Barona F."/>
        </authorList>
    </citation>
    <scope>NUCLEOTIDE SEQUENCE [LARGE SCALE GENOMIC DNA]</scope>
    <source>
        <strain evidence="2 3">MsiGto</strain>
    </source>
</reference>
<evidence type="ECO:0000256" key="1">
    <source>
        <dbReference type="SAM" id="SignalP"/>
    </source>
</evidence>
<comment type="caution">
    <text evidence="2">The sequence shown here is derived from an EMBL/GenBank/DDBJ whole genome shotgun (WGS) entry which is preliminary data.</text>
</comment>
<dbReference type="Gene3D" id="2.60.40.420">
    <property type="entry name" value="Cupredoxins - blue copper proteins"/>
    <property type="match status" value="1"/>
</dbReference>
<sequence>MTLPTMRGTLIAAWVTVLTSALVGCGGKADQAATPGALDINVTIAHGQVDPTNATLQAKVRQPITLHVASDVTDELHVHSVPDHKFQVAAQPNQVFRFTVDVPGNVDVELHHLDRTIATIHVQP</sequence>
<dbReference type="PROSITE" id="PS51257">
    <property type="entry name" value="PROKAR_LIPOPROTEIN"/>
    <property type="match status" value="1"/>
</dbReference>
<gene>
    <name evidence="2" type="ORF">B5M45_20255</name>
</gene>
<keyword evidence="1" id="KW-0732">Signal</keyword>
<dbReference type="SUPFAM" id="SSF49503">
    <property type="entry name" value="Cupredoxins"/>
    <property type="match status" value="1"/>
</dbReference>
<evidence type="ECO:0008006" key="4">
    <source>
        <dbReference type="Google" id="ProtNLM"/>
    </source>
</evidence>
<evidence type="ECO:0000313" key="2">
    <source>
        <dbReference type="EMBL" id="ORJ57921.1"/>
    </source>
</evidence>
<feature type="signal peptide" evidence="1">
    <location>
        <begin position="1"/>
        <end position="23"/>
    </location>
</feature>
<accession>A0A1X0XYC0</accession>
<dbReference type="STRING" id="1784.VC42_26120"/>
<dbReference type="InterPro" id="IPR008972">
    <property type="entry name" value="Cupredoxin"/>
</dbReference>
<organism evidence="2 3">
    <name type="scientific">Mycobacterium simiae</name>
    <name type="common">Mycobacterium habana</name>
    <dbReference type="NCBI Taxonomy" id="1784"/>
    <lineage>
        <taxon>Bacteria</taxon>
        <taxon>Bacillati</taxon>
        <taxon>Actinomycetota</taxon>
        <taxon>Actinomycetes</taxon>
        <taxon>Mycobacteriales</taxon>
        <taxon>Mycobacteriaceae</taxon>
        <taxon>Mycobacterium</taxon>
        <taxon>Mycobacterium simiae complex</taxon>
    </lineage>
</organism>
<keyword evidence="3" id="KW-1185">Reference proteome</keyword>
<feature type="chain" id="PRO_5039077796" description="EfeO-type cupredoxin-like domain-containing protein" evidence="1">
    <location>
        <begin position="24"/>
        <end position="124"/>
    </location>
</feature>
<dbReference type="EMBL" id="MZZM01000025">
    <property type="protein sequence ID" value="ORJ57921.1"/>
    <property type="molecule type" value="Genomic_DNA"/>
</dbReference>
<dbReference type="AlphaFoldDB" id="A0A1X0XYC0"/>